<feature type="transmembrane region" description="Helical" evidence="8">
    <location>
        <begin position="342"/>
        <end position="363"/>
    </location>
</feature>
<feature type="transmembrane region" description="Helical" evidence="8">
    <location>
        <begin position="148"/>
        <end position="168"/>
    </location>
</feature>
<gene>
    <name evidence="10" type="primary">ywbF</name>
    <name evidence="10" type="ORF">KSF_097570</name>
</gene>
<comment type="caution">
    <text evidence="10">The sequence shown here is derived from an EMBL/GenBank/DDBJ whole genome shotgun (WGS) entry which is preliminary data.</text>
</comment>
<feature type="transmembrane region" description="Helical" evidence="8">
    <location>
        <begin position="54"/>
        <end position="72"/>
    </location>
</feature>
<evidence type="ECO:0000256" key="5">
    <source>
        <dbReference type="ARBA" id="ARBA00022692"/>
    </source>
</evidence>
<dbReference type="PIRSF" id="PIRSF004925">
    <property type="entry name" value="HcaT"/>
    <property type="match status" value="1"/>
</dbReference>
<evidence type="ECO:0000256" key="2">
    <source>
        <dbReference type="ARBA" id="ARBA00022448"/>
    </source>
</evidence>
<dbReference type="SUPFAM" id="SSF103473">
    <property type="entry name" value="MFS general substrate transporter"/>
    <property type="match status" value="1"/>
</dbReference>
<feature type="transmembrane region" description="Helical" evidence="8">
    <location>
        <begin position="214"/>
        <end position="233"/>
    </location>
</feature>
<evidence type="ECO:0000256" key="4">
    <source>
        <dbReference type="ARBA" id="ARBA00022519"/>
    </source>
</evidence>
<dbReference type="EMBL" id="BNJK01000002">
    <property type="protein sequence ID" value="GHO99709.1"/>
    <property type="molecule type" value="Genomic_DNA"/>
</dbReference>
<evidence type="ECO:0000256" key="6">
    <source>
        <dbReference type="ARBA" id="ARBA00022989"/>
    </source>
</evidence>
<feature type="domain" description="Major facilitator superfamily (MFS) profile" evidence="9">
    <location>
        <begin position="1"/>
        <end position="394"/>
    </location>
</feature>
<accession>A0A8J3IXH6</accession>
<dbReference type="PROSITE" id="PS50850">
    <property type="entry name" value="MFS"/>
    <property type="match status" value="1"/>
</dbReference>
<keyword evidence="5 8" id="KW-0812">Transmembrane</keyword>
<dbReference type="InterPro" id="IPR026032">
    <property type="entry name" value="HcaT-like"/>
</dbReference>
<dbReference type="GO" id="GO:0030395">
    <property type="term" value="F:lactose binding"/>
    <property type="evidence" value="ECO:0007669"/>
    <property type="project" value="TreeGrafter"/>
</dbReference>
<dbReference type="RefSeq" id="WP_220210337.1">
    <property type="nucleotide sequence ID" value="NZ_BNJK01000002.1"/>
</dbReference>
<feature type="transmembrane region" description="Helical" evidence="8">
    <location>
        <begin position="305"/>
        <end position="322"/>
    </location>
</feature>
<dbReference type="InterPro" id="IPR020846">
    <property type="entry name" value="MFS_dom"/>
</dbReference>
<feature type="transmembrane region" description="Helical" evidence="8">
    <location>
        <begin position="84"/>
        <end position="104"/>
    </location>
</feature>
<feature type="transmembrane region" description="Helical" evidence="8">
    <location>
        <begin position="369"/>
        <end position="390"/>
    </location>
</feature>
<dbReference type="AlphaFoldDB" id="A0A8J3IXH6"/>
<dbReference type="Proteomes" id="UP000597444">
    <property type="component" value="Unassembled WGS sequence"/>
</dbReference>
<evidence type="ECO:0000259" key="9">
    <source>
        <dbReference type="PROSITE" id="PS50850"/>
    </source>
</evidence>
<evidence type="ECO:0000313" key="10">
    <source>
        <dbReference type="EMBL" id="GHO99709.1"/>
    </source>
</evidence>
<sequence length="413" mass="44537">MLNKLALSGNLLSRALAGPWSMKLFYLGYFSAMGVYLPYLGLYLGSVGFSGTQIGLTASFFPLAGVVMPPLWGLLSDRFGWRKYLLMAALLAAILTSLLLWLIAHSFAMLLIFLILLAIAISPAIPLADAITLQWIDERGGSYGAIRVYGSAGFLIAAIVAGTILNAVGIASLFLLLAVVFCAPFLASFFMPGQSKANMTRANSRELLILLRDRVLLLFLLLCMIGYGTFAAYNTFFGLYLRSLGIDTAAIGLASGMASLSELPIMMLSPLLLKRLGVKWLLIIGLSIAVVRWLGYAIFTDYPALFSFTLLHGIAFASFYVASVTFLDQRVPLQLRTTGQTLFYGTSFGLGTWASTNLFGALYERLHGSTTYLVAAAICAASILGLILLIPRNPTQETTTSEALPEDVASGHL</sequence>
<proteinExistence type="predicted"/>
<dbReference type="PANTHER" id="PTHR23522">
    <property type="entry name" value="BLL5896 PROTEIN"/>
    <property type="match status" value="1"/>
</dbReference>
<dbReference type="PANTHER" id="PTHR23522:SF10">
    <property type="entry name" value="3-PHENYLPROPIONIC ACID TRANSPORTER-RELATED"/>
    <property type="match status" value="1"/>
</dbReference>
<dbReference type="GO" id="GO:0005886">
    <property type="term" value="C:plasma membrane"/>
    <property type="evidence" value="ECO:0007669"/>
    <property type="project" value="UniProtKB-SubCell"/>
</dbReference>
<dbReference type="Gene3D" id="1.20.1250.20">
    <property type="entry name" value="MFS general substrate transporter like domains"/>
    <property type="match status" value="2"/>
</dbReference>
<keyword evidence="6 8" id="KW-1133">Transmembrane helix</keyword>
<keyword evidence="7 8" id="KW-0472">Membrane</keyword>
<feature type="transmembrane region" description="Helical" evidence="8">
    <location>
        <begin position="24"/>
        <end position="42"/>
    </location>
</feature>
<name>A0A8J3IXH6_9CHLR</name>
<evidence type="ECO:0000256" key="3">
    <source>
        <dbReference type="ARBA" id="ARBA00022475"/>
    </source>
</evidence>
<dbReference type="InterPro" id="IPR024989">
    <property type="entry name" value="MFS_assoc_dom"/>
</dbReference>
<keyword evidence="3" id="KW-1003">Cell membrane</keyword>
<keyword evidence="4" id="KW-0997">Cell inner membrane</keyword>
<evidence type="ECO:0000256" key="8">
    <source>
        <dbReference type="SAM" id="Phobius"/>
    </source>
</evidence>
<evidence type="ECO:0000256" key="1">
    <source>
        <dbReference type="ARBA" id="ARBA00004429"/>
    </source>
</evidence>
<feature type="transmembrane region" description="Helical" evidence="8">
    <location>
        <begin position="174"/>
        <end position="193"/>
    </location>
</feature>
<keyword evidence="11" id="KW-1185">Reference proteome</keyword>
<organism evidence="10 11">
    <name type="scientific">Reticulibacter mediterranei</name>
    <dbReference type="NCBI Taxonomy" id="2778369"/>
    <lineage>
        <taxon>Bacteria</taxon>
        <taxon>Bacillati</taxon>
        <taxon>Chloroflexota</taxon>
        <taxon>Ktedonobacteria</taxon>
        <taxon>Ktedonobacterales</taxon>
        <taxon>Reticulibacteraceae</taxon>
        <taxon>Reticulibacter</taxon>
    </lineage>
</organism>
<evidence type="ECO:0000256" key="7">
    <source>
        <dbReference type="ARBA" id="ARBA00023136"/>
    </source>
</evidence>
<dbReference type="InterPro" id="IPR036259">
    <property type="entry name" value="MFS_trans_sf"/>
</dbReference>
<reference evidence="10" key="1">
    <citation type="submission" date="2020-10" db="EMBL/GenBank/DDBJ databases">
        <title>Taxonomic study of unclassified bacteria belonging to the class Ktedonobacteria.</title>
        <authorList>
            <person name="Yabe S."/>
            <person name="Wang C.M."/>
            <person name="Zheng Y."/>
            <person name="Sakai Y."/>
            <person name="Cavaletti L."/>
            <person name="Monciardini P."/>
            <person name="Donadio S."/>
        </authorList>
    </citation>
    <scope>NUCLEOTIDE SEQUENCE</scope>
    <source>
        <strain evidence="10">ID150040</strain>
    </source>
</reference>
<keyword evidence="2" id="KW-0813">Transport</keyword>
<comment type="subcellular location">
    <subcellularLocation>
        <location evidence="1">Cell inner membrane</location>
        <topology evidence="1">Multi-pass membrane protein</topology>
    </subcellularLocation>
</comment>
<protein>
    <submittedName>
        <fullName evidence="10">Putative transporter YwbF</fullName>
    </submittedName>
</protein>
<feature type="transmembrane region" description="Helical" evidence="8">
    <location>
        <begin position="110"/>
        <end position="136"/>
    </location>
</feature>
<evidence type="ECO:0000313" key="11">
    <source>
        <dbReference type="Proteomes" id="UP000597444"/>
    </source>
</evidence>
<feature type="transmembrane region" description="Helical" evidence="8">
    <location>
        <begin position="280"/>
        <end position="299"/>
    </location>
</feature>
<dbReference type="Pfam" id="PF12832">
    <property type="entry name" value="MFS_1_like"/>
    <property type="match status" value="1"/>
</dbReference>
<dbReference type="GO" id="GO:0015528">
    <property type="term" value="F:lactose:proton symporter activity"/>
    <property type="evidence" value="ECO:0007669"/>
    <property type="project" value="TreeGrafter"/>
</dbReference>